<keyword evidence="3" id="KW-1185">Reference proteome</keyword>
<proteinExistence type="predicted"/>
<evidence type="ECO:0000256" key="1">
    <source>
        <dbReference type="SAM" id="MobiDB-lite"/>
    </source>
</evidence>
<feature type="region of interest" description="Disordered" evidence="1">
    <location>
        <begin position="78"/>
        <end position="108"/>
    </location>
</feature>
<name>A0A8S1NM18_9CILI</name>
<dbReference type="AlphaFoldDB" id="A0A8S1NM18"/>
<dbReference type="Proteomes" id="UP000692954">
    <property type="component" value="Unassembled WGS sequence"/>
</dbReference>
<feature type="compositionally biased region" description="Polar residues" evidence="1">
    <location>
        <begin position="96"/>
        <end position="108"/>
    </location>
</feature>
<evidence type="ECO:0000313" key="2">
    <source>
        <dbReference type="EMBL" id="CAD8093678.1"/>
    </source>
</evidence>
<evidence type="ECO:0000313" key="3">
    <source>
        <dbReference type="Proteomes" id="UP000692954"/>
    </source>
</evidence>
<organism evidence="2 3">
    <name type="scientific">Paramecium sonneborni</name>
    <dbReference type="NCBI Taxonomy" id="65129"/>
    <lineage>
        <taxon>Eukaryota</taxon>
        <taxon>Sar</taxon>
        <taxon>Alveolata</taxon>
        <taxon>Ciliophora</taxon>
        <taxon>Intramacronucleata</taxon>
        <taxon>Oligohymenophorea</taxon>
        <taxon>Peniculida</taxon>
        <taxon>Parameciidae</taxon>
        <taxon>Paramecium</taxon>
    </lineage>
</organism>
<gene>
    <name evidence="2" type="ORF">PSON_ATCC_30995.1.T0610109</name>
</gene>
<comment type="caution">
    <text evidence="2">The sequence shown here is derived from an EMBL/GenBank/DDBJ whole genome shotgun (WGS) entry which is preliminary data.</text>
</comment>
<sequence>MNPNASRLKFQPVIALNKRTFDLDLFELEKINFQNKMDKKISQTNDSSLEIRTPTFNKRKVKLVGIQQGDSKFVKQVFRSFPKKQNRSKTNDRNDLSSLHNTQQTTNQ</sequence>
<dbReference type="OrthoDB" id="306742at2759"/>
<accession>A0A8S1NM18</accession>
<reference evidence="2" key="1">
    <citation type="submission" date="2021-01" db="EMBL/GenBank/DDBJ databases">
        <authorList>
            <consortium name="Genoscope - CEA"/>
            <person name="William W."/>
        </authorList>
    </citation>
    <scope>NUCLEOTIDE SEQUENCE</scope>
</reference>
<dbReference type="EMBL" id="CAJJDN010000061">
    <property type="protein sequence ID" value="CAD8093678.1"/>
    <property type="molecule type" value="Genomic_DNA"/>
</dbReference>
<protein>
    <submittedName>
        <fullName evidence="2">Uncharacterized protein</fullName>
    </submittedName>
</protein>